<dbReference type="Gene3D" id="3.20.20.70">
    <property type="entry name" value="Aldolase class I"/>
    <property type="match status" value="1"/>
</dbReference>
<proteinExistence type="predicted"/>
<evidence type="ECO:0000313" key="10">
    <source>
        <dbReference type="EMBL" id="OPX18592.1"/>
    </source>
</evidence>
<evidence type="ECO:0000256" key="7">
    <source>
        <dbReference type="ARBA" id="ARBA00023141"/>
    </source>
</evidence>
<comment type="pathway">
    <text evidence="2">Amino-acid biosynthesis; L-tryptophan biosynthesis; L-tryptophan from chorismate: step 4/5.</text>
</comment>
<dbReference type="FunFam" id="3.20.20.70:FF:000024">
    <property type="entry name" value="Indole-3-glycerol phosphate synthase"/>
    <property type="match status" value="1"/>
</dbReference>
<comment type="catalytic activity">
    <reaction evidence="1">
        <text>1-(2-carboxyphenylamino)-1-deoxy-D-ribulose 5-phosphate + H(+) = (1S,2R)-1-C-(indol-3-yl)glycerol 3-phosphate + CO2 + H2O</text>
        <dbReference type="Rhea" id="RHEA:23476"/>
        <dbReference type="ChEBI" id="CHEBI:15377"/>
        <dbReference type="ChEBI" id="CHEBI:15378"/>
        <dbReference type="ChEBI" id="CHEBI:16526"/>
        <dbReference type="ChEBI" id="CHEBI:58613"/>
        <dbReference type="ChEBI" id="CHEBI:58866"/>
        <dbReference type="EC" id="4.1.1.48"/>
    </reaction>
</comment>
<evidence type="ECO:0000256" key="1">
    <source>
        <dbReference type="ARBA" id="ARBA00001633"/>
    </source>
</evidence>
<comment type="caution">
    <text evidence="10">The sequence shown here is derived from an EMBL/GenBank/DDBJ whole genome shotgun (WGS) entry which is preliminary data.</text>
</comment>
<name>A0A1V4QH70_UNCW3</name>
<keyword evidence="8" id="KW-0456">Lyase</keyword>
<keyword evidence="5" id="KW-0210">Decarboxylase</keyword>
<sequence>MGLLNRIITQKRKEVELRKGLFKIEYLRRAKFPELRDFKGIFRKRGFAVIAEVKRFSPSAGIIVKDFDLQKIVCSYETDGASALSILTDYVFFGGRDGFIFQAKRLVNLPILRKDFIIDEYQVFESRWLGADAILLIARLFTQNRLSALIELAQDIGLACLIEVHNLDELRMVLKTPAQMIGINNRDLDTQKVNIENSFRLKQYIPEGYIVISESGIRNSEHIKGLIDAGFDGALIGEALLRAYEGEGVAELLRRDYARS</sequence>
<dbReference type="SUPFAM" id="SSF51366">
    <property type="entry name" value="Ribulose-phoshate binding barrel"/>
    <property type="match status" value="1"/>
</dbReference>
<evidence type="ECO:0000259" key="9">
    <source>
        <dbReference type="Pfam" id="PF00218"/>
    </source>
</evidence>
<dbReference type="Pfam" id="PF00218">
    <property type="entry name" value="IGPS"/>
    <property type="match status" value="1"/>
</dbReference>
<dbReference type="InterPro" id="IPR011060">
    <property type="entry name" value="RibuloseP-bd_barrel"/>
</dbReference>
<evidence type="ECO:0000256" key="5">
    <source>
        <dbReference type="ARBA" id="ARBA00022793"/>
    </source>
</evidence>
<dbReference type="Proteomes" id="UP000191663">
    <property type="component" value="Unassembled WGS sequence"/>
</dbReference>
<dbReference type="UniPathway" id="UPA00035">
    <property type="reaction ID" value="UER00043"/>
</dbReference>
<accession>A0A1V4QH70</accession>
<evidence type="ECO:0000256" key="2">
    <source>
        <dbReference type="ARBA" id="ARBA00004696"/>
    </source>
</evidence>
<reference evidence="11" key="1">
    <citation type="submission" date="2017-01" db="EMBL/GenBank/DDBJ databases">
        <title>Novel pathways for hydrocarbon cycling and metabolic interdependencies in hydrothermal sediment communities.</title>
        <authorList>
            <person name="Dombrowski N."/>
            <person name="Seitz K."/>
            <person name="Teske A."/>
            <person name="Baker B."/>
        </authorList>
    </citation>
    <scope>NUCLEOTIDE SEQUENCE [LARGE SCALE GENOMIC DNA]</scope>
</reference>
<dbReference type="InterPro" id="IPR013785">
    <property type="entry name" value="Aldolase_TIM"/>
</dbReference>
<dbReference type="GO" id="GO:0000162">
    <property type="term" value="P:L-tryptophan biosynthetic process"/>
    <property type="evidence" value="ECO:0007669"/>
    <property type="project" value="UniProtKB-UniPathway"/>
</dbReference>
<dbReference type="GO" id="GO:0004640">
    <property type="term" value="F:phosphoribosylanthranilate isomerase activity"/>
    <property type="evidence" value="ECO:0007669"/>
    <property type="project" value="TreeGrafter"/>
</dbReference>
<evidence type="ECO:0000256" key="6">
    <source>
        <dbReference type="ARBA" id="ARBA00022822"/>
    </source>
</evidence>
<dbReference type="GO" id="GO:0004425">
    <property type="term" value="F:indole-3-glycerol-phosphate synthase activity"/>
    <property type="evidence" value="ECO:0007669"/>
    <property type="project" value="UniProtKB-EC"/>
</dbReference>
<evidence type="ECO:0000313" key="11">
    <source>
        <dbReference type="Proteomes" id="UP000191663"/>
    </source>
</evidence>
<keyword evidence="4" id="KW-0028">Amino-acid biosynthesis</keyword>
<dbReference type="AlphaFoldDB" id="A0A1V4QH70"/>
<dbReference type="PANTHER" id="PTHR22854:SF2">
    <property type="entry name" value="INDOLE-3-GLYCEROL-PHOSPHATE SYNTHASE"/>
    <property type="match status" value="1"/>
</dbReference>
<dbReference type="InterPro" id="IPR013798">
    <property type="entry name" value="Indole-3-glycerol_P_synth_dom"/>
</dbReference>
<organism evidence="10 11">
    <name type="scientific">candidate division WOR-3 bacterium 4484_100</name>
    <dbReference type="NCBI Taxonomy" id="1936077"/>
    <lineage>
        <taxon>Bacteria</taxon>
        <taxon>Bacteria division WOR-3</taxon>
    </lineage>
</organism>
<keyword evidence="7" id="KW-0057">Aromatic amino acid biosynthesis</keyword>
<keyword evidence="6" id="KW-0822">Tryptophan biosynthesis</keyword>
<gene>
    <name evidence="10" type="ORF">BXT86_00395</name>
</gene>
<dbReference type="NCBIfam" id="NF001377">
    <property type="entry name" value="PRK00278.2-4"/>
    <property type="match status" value="1"/>
</dbReference>
<evidence type="ECO:0000256" key="4">
    <source>
        <dbReference type="ARBA" id="ARBA00022605"/>
    </source>
</evidence>
<feature type="domain" description="Indole-3-glycerol phosphate synthase" evidence="9">
    <location>
        <begin position="4"/>
        <end position="245"/>
    </location>
</feature>
<dbReference type="InterPro" id="IPR045186">
    <property type="entry name" value="Indole-3-glycerol_P_synth"/>
</dbReference>
<dbReference type="CDD" id="cd00331">
    <property type="entry name" value="IGPS"/>
    <property type="match status" value="1"/>
</dbReference>
<protein>
    <recommendedName>
        <fullName evidence="3">indole-3-glycerol-phosphate synthase</fullName>
        <ecNumber evidence="3">4.1.1.48</ecNumber>
    </recommendedName>
</protein>
<dbReference type="PANTHER" id="PTHR22854">
    <property type="entry name" value="TRYPTOPHAN BIOSYNTHESIS PROTEIN"/>
    <property type="match status" value="1"/>
</dbReference>
<dbReference type="EC" id="4.1.1.48" evidence="3"/>
<evidence type="ECO:0000256" key="3">
    <source>
        <dbReference type="ARBA" id="ARBA00012362"/>
    </source>
</evidence>
<dbReference type="EMBL" id="MUKB01000005">
    <property type="protein sequence ID" value="OPX18592.1"/>
    <property type="molecule type" value="Genomic_DNA"/>
</dbReference>
<evidence type="ECO:0000256" key="8">
    <source>
        <dbReference type="ARBA" id="ARBA00023239"/>
    </source>
</evidence>